<sequence>MLFAAAGVKYNDRRIEYSEWNNMRSRMPCSMLPVLEIDNRTQFPQSMSIARYLAREFGFHGKSSMEMARVDFISHCFYDIMDDYMRMYQDREGRMRFERNQDMSCSPERRMRFRETCQRLLPYLERTLEMHNSGNQYFMGDQMTMADMMCYCALENPLIEEPSFLSRYPKLQSLRNRIQNHPKISMYLRSQPRTEF</sequence>
<dbReference type="SFLD" id="SFLDS00019">
    <property type="entry name" value="Glutathione_Transferase_(cytos"/>
    <property type="match status" value="1"/>
</dbReference>
<dbReference type="PROSITE" id="PS50404">
    <property type="entry name" value="GST_NTER"/>
    <property type="match status" value="1"/>
</dbReference>
<evidence type="ECO:0000313" key="5">
    <source>
        <dbReference type="EMBL" id="CAI9723168.1"/>
    </source>
</evidence>
<dbReference type="SUPFAM" id="SSF47616">
    <property type="entry name" value="GST C-terminal domain-like"/>
    <property type="match status" value="1"/>
</dbReference>
<evidence type="ECO:0000259" key="3">
    <source>
        <dbReference type="PROSITE" id="PS50404"/>
    </source>
</evidence>
<dbReference type="EMBL" id="OX597818">
    <property type="protein sequence ID" value="CAI9723168.1"/>
    <property type="molecule type" value="Genomic_DNA"/>
</dbReference>
<dbReference type="GO" id="GO:0006749">
    <property type="term" value="P:glutathione metabolic process"/>
    <property type="evidence" value="ECO:0007669"/>
    <property type="project" value="TreeGrafter"/>
</dbReference>
<dbReference type="InterPro" id="IPR003083">
    <property type="entry name" value="S-crystallin"/>
</dbReference>
<dbReference type="InterPro" id="IPR036282">
    <property type="entry name" value="Glutathione-S-Trfase_C_sf"/>
</dbReference>
<reference evidence="5" key="1">
    <citation type="submission" date="2023-08" db="EMBL/GenBank/DDBJ databases">
        <authorList>
            <person name="Alioto T."/>
            <person name="Alioto T."/>
            <person name="Gomez Garrido J."/>
        </authorList>
    </citation>
    <scope>NUCLEOTIDE SEQUENCE</scope>
</reference>
<dbReference type="CDD" id="cd03039">
    <property type="entry name" value="GST_N_Sigma_like"/>
    <property type="match status" value="1"/>
</dbReference>
<dbReference type="InterPro" id="IPR004046">
    <property type="entry name" value="GST_C"/>
</dbReference>
<dbReference type="CDD" id="cd03192">
    <property type="entry name" value="GST_C_Sigma_like"/>
    <property type="match status" value="1"/>
</dbReference>
<dbReference type="SUPFAM" id="SSF52833">
    <property type="entry name" value="Thioredoxin-like"/>
    <property type="match status" value="1"/>
</dbReference>
<accession>A0AA36AVP4</accession>
<dbReference type="Proteomes" id="UP001162480">
    <property type="component" value="Chromosome 5"/>
</dbReference>
<evidence type="ECO:0000256" key="1">
    <source>
        <dbReference type="ARBA" id="ARBA00007409"/>
    </source>
</evidence>
<keyword evidence="6" id="KW-1185">Reference proteome</keyword>
<evidence type="ECO:0000256" key="2">
    <source>
        <dbReference type="ARBA" id="ARBA00022613"/>
    </source>
</evidence>
<dbReference type="GO" id="GO:0005212">
    <property type="term" value="F:structural constituent of eye lens"/>
    <property type="evidence" value="ECO:0007669"/>
    <property type="project" value="UniProtKB-KW"/>
</dbReference>
<evidence type="ECO:0000259" key="4">
    <source>
        <dbReference type="PROSITE" id="PS50405"/>
    </source>
</evidence>
<dbReference type="PANTHER" id="PTHR11571:SF150">
    <property type="entry name" value="GLUTATHIONE S-TRANSFERASE"/>
    <property type="match status" value="1"/>
</dbReference>
<dbReference type="GO" id="GO:0004364">
    <property type="term" value="F:glutathione transferase activity"/>
    <property type="evidence" value="ECO:0007669"/>
    <property type="project" value="TreeGrafter"/>
</dbReference>
<keyword evidence="2" id="KW-0273">Eye lens protein</keyword>
<name>A0AA36AVP4_OCTVU</name>
<dbReference type="InterPro" id="IPR004045">
    <property type="entry name" value="Glutathione_S-Trfase_N"/>
</dbReference>
<feature type="domain" description="GST N-terminal" evidence="3">
    <location>
        <begin position="1"/>
        <end position="61"/>
    </location>
</feature>
<comment type="similarity">
    <text evidence="1">Belongs to the GST superfamily.</text>
</comment>
<organism evidence="5 6">
    <name type="scientific">Octopus vulgaris</name>
    <name type="common">Common octopus</name>
    <dbReference type="NCBI Taxonomy" id="6645"/>
    <lineage>
        <taxon>Eukaryota</taxon>
        <taxon>Metazoa</taxon>
        <taxon>Spiralia</taxon>
        <taxon>Lophotrochozoa</taxon>
        <taxon>Mollusca</taxon>
        <taxon>Cephalopoda</taxon>
        <taxon>Coleoidea</taxon>
        <taxon>Octopodiformes</taxon>
        <taxon>Octopoda</taxon>
        <taxon>Incirrata</taxon>
        <taxon>Octopodidae</taxon>
        <taxon>Octopus</taxon>
    </lineage>
</organism>
<dbReference type="Gene3D" id="3.40.30.10">
    <property type="entry name" value="Glutaredoxin"/>
    <property type="match status" value="1"/>
</dbReference>
<dbReference type="InterPro" id="IPR010987">
    <property type="entry name" value="Glutathione-S-Trfase_C-like"/>
</dbReference>
<dbReference type="PANTHER" id="PTHR11571">
    <property type="entry name" value="GLUTATHIONE S-TRANSFERASE"/>
    <property type="match status" value="1"/>
</dbReference>
<proteinExistence type="inferred from homology"/>
<feature type="domain" description="GST C-terminal" evidence="4">
    <location>
        <begin position="63"/>
        <end position="196"/>
    </location>
</feature>
<gene>
    <name evidence="5" type="ORF">OCTVUL_1B002171</name>
</gene>
<evidence type="ECO:0000313" key="6">
    <source>
        <dbReference type="Proteomes" id="UP001162480"/>
    </source>
</evidence>
<dbReference type="Gene3D" id="1.20.1050.10">
    <property type="match status" value="1"/>
</dbReference>
<dbReference type="PROSITE" id="PS50405">
    <property type="entry name" value="GST_CTER"/>
    <property type="match status" value="1"/>
</dbReference>
<dbReference type="AlphaFoldDB" id="A0AA36AVP4"/>
<dbReference type="PRINTS" id="PR01269">
    <property type="entry name" value="SCRYSTALLIN"/>
</dbReference>
<dbReference type="Pfam" id="PF14497">
    <property type="entry name" value="GST_C_3"/>
    <property type="match status" value="1"/>
</dbReference>
<dbReference type="InterPro" id="IPR036249">
    <property type="entry name" value="Thioredoxin-like_sf"/>
</dbReference>
<dbReference type="InterPro" id="IPR040079">
    <property type="entry name" value="Glutathione_S-Trfase"/>
</dbReference>
<protein>
    <submittedName>
        <fullName evidence="5">S-crystallin 3-like</fullName>
    </submittedName>
</protein>
<dbReference type="InterPro" id="IPR050213">
    <property type="entry name" value="GST_superfamily"/>
</dbReference>